<reference evidence="3" key="1">
    <citation type="journal article" date="2014" name="Int. J. Syst. Evol. Microbiol.">
        <title>Complete genome sequence of Corynebacterium casei LMG S-19264T (=DSM 44701T), isolated from a smear-ripened cheese.</title>
        <authorList>
            <consortium name="US DOE Joint Genome Institute (JGI-PGF)"/>
            <person name="Walter F."/>
            <person name="Albersmeier A."/>
            <person name="Kalinowski J."/>
            <person name="Ruckert C."/>
        </authorList>
    </citation>
    <scope>NUCLEOTIDE SEQUENCE</scope>
    <source>
        <strain evidence="3">CGMCC 1.16067</strain>
    </source>
</reference>
<dbReference type="Proteomes" id="UP000649179">
    <property type="component" value="Unassembled WGS sequence"/>
</dbReference>
<dbReference type="PANTHER" id="PTHR42951">
    <property type="entry name" value="METALLO-BETA-LACTAMASE DOMAIN-CONTAINING"/>
    <property type="match status" value="1"/>
</dbReference>
<keyword evidence="4" id="KW-1185">Reference proteome</keyword>
<reference evidence="3" key="2">
    <citation type="submission" date="2020-09" db="EMBL/GenBank/DDBJ databases">
        <authorList>
            <person name="Sun Q."/>
            <person name="Zhou Y."/>
        </authorList>
    </citation>
    <scope>NUCLEOTIDE SEQUENCE</scope>
    <source>
        <strain evidence="3">CGMCC 1.16067</strain>
    </source>
</reference>
<accession>A0A917F797</accession>
<dbReference type="InterPro" id="IPR050855">
    <property type="entry name" value="NDM-1-like"/>
</dbReference>
<name>A0A917F797_9ACTN</name>
<evidence type="ECO:0000259" key="2">
    <source>
        <dbReference type="SMART" id="SM00849"/>
    </source>
</evidence>
<feature type="compositionally biased region" description="Low complexity" evidence="1">
    <location>
        <begin position="259"/>
        <end position="274"/>
    </location>
</feature>
<dbReference type="InterPro" id="IPR001279">
    <property type="entry name" value="Metallo-B-lactamas"/>
</dbReference>
<dbReference type="SMART" id="SM00849">
    <property type="entry name" value="Lactamase_B"/>
    <property type="match status" value="1"/>
</dbReference>
<evidence type="ECO:0000313" key="4">
    <source>
        <dbReference type="Proteomes" id="UP000649179"/>
    </source>
</evidence>
<sequence length="274" mass="27982">MVNRTVGARRTVTSDAPMISTVTTPVTSGVHHVEGQAAGWTILTDGAPRRGAAWTLVDAGYPGYAAAVRGSAEALGLRLADLAAVLVTHGHVDHVGGVAELVGGRDVPVLTGEAEVAHLHGEVTENTGPRDLLPRLHRHGMLPWVVHVSRHGATAHPRLPAAGGAPDGVPLDLPGRPVPLTTPGHTSGHTCWHLPDAGALITGDALVTGHALSRDTGPQVLPGFFHADRAGMLASLDLIGDSGAGTLLPGHGAPWHGPAAEAAEQAARTAQSHL</sequence>
<dbReference type="SUPFAM" id="SSF56281">
    <property type="entry name" value="Metallo-hydrolase/oxidoreductase"/>
    <property type="match status" value="1"/>
</dbReference>
<dbReference type="EMBL" id="BMKQ01000001">
    <property type="protein sequence ID" value="GGF55138.1"/>
    <property type="molecule type" value="Genomic_DNA"/>
</dbReference>
<feature type="region of interest" description="Disordered" evidence="1">
    <location>
        <begin position="254"/>
        <end position="274"/>
    </location>
</feature>
<dbReference type="Pfam" id="PF00753">
    <property type="entry name" value="Lactamase_B"/>
    <property type="match status" value="1"/>
</dbReference>
<dbReference type="Gene3D" id="3.60.15.10">
    <property type="entry name" value="Ribonuclease Z/Hydroxyacylglutathione hydrolase-like"/>
    <property type="match status" value="1"/>
</dbReference>
<dbReference type="PANTHER" id="PTHR42951:SF14">
    <property type="entry name" value="METALLO-BETA-LACTAMASE SUPERFAMILY PROTEIN"/>
    <property type="match status" value="1"/>
</dbReference>
<evidence type="ECO:0000256" key="1">
    <source>
        <dbReference type="SAM" id="MobiDB-lite"/>
    </source>
</evidence>
<evidence type="ECO:0000313" key="3">
    <source>
        <dbReference type="EMBL" id="GGF55138.1"/>
    </source>
</evidence>
<comment type="caution">
    <text evidence="3">The sequence shown here is derived from an EMBL/GenBank/DDBJ whole genome shotgun (WGS) entry which is preliminary data.</text>
</comment>
<dbReference type="InterPro" id="IPR036866">
    <property type="entry name" value="RibonucZ/Hydroxyglut_hydro"/>
</dbReference>
<organism evidence="3 4">
    <name type="scientific">Marmoricola endophyticus</name>
    <dbReference type="NCBI Taxonomy" id="2040280"/>
    <lineage>
        <taxon>Bacteria</taxon>
        <taxon>Bacillati</taxon>
        <taxon>Actinomycetota</taxon>
        <taxon>Actinomycetes</taxon>
        <taxon>Propionibacteriales</taxon>
        <taxon>Nocardioidaceae</taxon>
        <taxon>Marmoricola</taxon>
    </lineage>
</organism>
<proteinExistence type="predicted"/>
<dbReference type="AlphaFoldDB" id="A0A917F797"/>
<feature type="domain" description="Metallo-beta-lactamase" evidence="2">
    <location>
        <begin position="38"/>
        <end position="251"/>
    </location>
</feature>
<gene>
    <name evidence="3" type="ORF">GCM10011519_31300</name>
</gene>
<protein>
    <submittedName>
        <fullName evidence="3">MBL fold metallo-hydrolase</fullName>
    </submittedName>
</protein>